<dbReference type="PROSITE" id="PS50263">
    <property type="entry name" value="CN_HYDROLASE"/>
    <property type="match status" value="1"/>
</dbReference>
<comment type="similarity">
    <text evidence="1">Belongs to the carbon-nitrogen hydrolase superfamily. NIT1/NIT2 family.</text>
</comment>
<dbReference type="RefSeq" id="WP_142504057.1">
    <property type="nucleotide sequence ID" value="NZ_FXTI01000001.1"/>
</dbReference>
<dbReference type="EMBL" id="FXTI01000001">
    <property type="protein sequence ID" value="SMO38854.1"/>
    <property type="molecule type" value="Genomic_DNA"/>
</dbReference>
<reference evidence="3 4" key="1">
    <citation type="submission" date="2017-05" db="EMBL/GenBank/DDBJ databases">
        <authorList>
            <person name="Varghese N."/>
            <person name="Submissions S."/>
        </authorList>
    </citation>
    <scope>NUCLEOTIDE SEQUENCE [LARGE SCALE GENOMIC DNA]</scope>
    <source>
        <strain evidence="3 4">DSM 45474</strain>
    </source>
</reference>
<dbReference type="PROSITE" id="PS01227">
    <property type="entry name" value="UPF0012"/>
    <property type="match status" value="1"/>
</dbReference>
<accession>A0A521AVP1</accession>
<feature type="domain" description="CN hydrolase" evidence="2">
    <location>
        <begin position="1"/>
        <end position="237"/>
    </location>
</feature>
<keyword evidence="3" id="KW-0378">Hydrolase</keyword>
<dbReference type="CDD" id="cd07583">
    <property type="entry name" value="nitrilase_5"/>
    <property type="match status" value="1"/>
</dbReference>
<evidence type="ECO:0000256" key="1">
    <source>
        <dbReference type="ARBA" id="ARBA00010613"/>
    </source>
</evidence>
<dbReference type="Pfam" id="PF00795">
    <property type="entry name" value="CN_hydrolase"/>
    <property type="match status" value="1"/>
</dbReference>
<organism evidence="3 4">
    <name type="scientific">Melghirimyces algeriensis</name>
    <dbReference type="NCBI Taxonomy" id="910412"/>
    <lineage>
        <taxon>Bacteria</taxon>
        <taxon>Bacillati</taxon>
        <taxon>Bacillota</taxon>
        <taxon>Bacilli</taxon>
        <taxon>Bacillales</taxon>
        <taxon>Thermoactinomycetaceae</taxon>
        <taxon>Melghirimyces</taxon>
    </lineage>
</organism>
<dbReference type="AlphaFoldDB" id="A0A521AVP1"/>
<name>A0A521AVP1_9BACL</name>
<protein>
    <submittedName>
        <fullName evidence="3">Predicted amidohydrolase</fullName>
    </submittedName>
</protein>
<dbReference type="PANTHER" id="PTHR23088">
    <property type="entry name" value="NITRILASE-RELATED"/>
    <property type="match status" value="1"/>
</dbReference>
<proteinExistence type="inferred from homology"/>
<keyword evidence="4" id="KW-1185">Reference proteome</keyword>
<dbReference type="InterPro" id="IPR003010">
    <property type="entry name" value="C-N_Hydrolase"/>
</dbReference>
<dbReference type="OrthoDB" id="9811121at2"/>
<sequence length="259" mass="29825">MKFSLIQMDIAYGQPEKNRKQVEDHLGRVVEQHRPDVVVLPEMWNTGYDLQRLDEIADRGDLPGWMAEKAKEWGIVFVGGSIAEKRANGFYNTTYVYSPDGNEVVRYSKVHRFRLMDEEKYLQPGERRSPLFSIGEFAAGSMICYDLRFPELARSLALDGAHIVFVPAEWPHPRLNHWRALLQARAIENQMFIVAVNRVGKGGNHTFCGHSMVVDPWGSILAEMKEEEASLTVDIDLEEVDRVRRKIPVFKDRIPDCYF</sequence>
<evidence type="ECO:0000313" key="4">
    <source>
        <dbReference type="Proteomes" id="UP000315636"/>
    </source>
</evidence>
<dbReference type="InterPro" id="IPR001110">
    <property type="entry name" value="UPF0012_CS"/>
</dbReference>
<dbReference type="Gene3D" id="3.60.110.10">
    <property type="entry name" value="Carbon-nitrogen hydrolase"/>
    <property type="match status" value="1"/>
</dbReference>
<dbReference type="Proteomes" id="UP000315636">
    <property type="component" value="Unassembled WGS sequence"/>
</dbReference>
<dbReference type="PANTHER" id="PTHR23088:SF27">
    <property type="entry name" value="DEAMINATED GLUTATHIONE AMIDASE"/>
    <property type="match status" value="1"/>
</dbReference>
<gene>
    <name evidence="3" type="ORF">SAMN06264849_101372</name>
</gene>
<dbReference type="GO" id="GO:0016787">
    <property type="term" value="F:hydrolase activity"/>
    <property type="evidence" value="ECO:0007669"/>
    <property type="project" value="UniProtKB-KW"/>
</dbReference>
<dbReference type="SUPFAM" id="SSF56317">
    <property type="entry name" value="Carbon-nitrogen hydrolase"/>
    <property type="match status" value="1"/>
</dbReference>
<evidence type="ECO:0000313" key="3">
    <source>
        <dbReference type="EMBL" id="SMO38854.1"/>
    </source>
</evidence>
<evidence type="ECO:0000259" key="2">
    <source>
        <dbReference type="PROSITE" id="PS50263"/>
    </source>
</evidence>
<dbReference type="InterPro" id="IPR036526">
    <property type="entry name" value="C-N_Hydrolase_sf"/>
</dbReference>